<sequence>MCSELGGLAVDKAPPRGGTFGGHGMYRRRAFMRQNSVIMSLSCGRVCSDGARHRLPGMCRSCCRGFRRGRFAIGQPLATSFQLLQSRSSLALGILAP</sequence>
<protein>
    <submittedName>
        <fullName evidence="1">Uncharacterized protein</fullName>
    </submittedName>
</protein>
<name>A0A2I1R4Q9_9ACTN</name>
<dbReference type="EMBL" id="PKJC01000016">
    <property type="protein sequence ID" value="PKZ64117.1"/>
    <property type="molecule type" value="Genomic_DNA"/>
</dbReference>
<reference evidence="1 2" key="1">
    <citation type="submission" date="2017-12" db="EMBL/GenBank/DDBJ databases">
        <title>Phylogenetic diversity of female urinary microbiome.</title>
        <authorList>
            <person name="Thomas-White K."/>
            <person name="Wolfe A.J."/>
        </authorList>
    </citation>
    <scope>NUCLEOTIDE SEQUENCE [LARGE SCALE GENOMIC DNA]</scope>
    <source>
        <strain evidence="1 2">UMB0777</strain>
    </source>
</reference>
<proteinExistence type="predicted"/>
<dbReference type="AlphaFoldDB" id="A0A2I1R4Q9"/>
<evidence type="ECO:0000313" key="1">
    <source>
        <dbReference type="EMBL" id="PKZ64117.1"/>
    </source>
</evidence>
<accession>A0A2I1R4Q9</accession>
<evidence type="ECO:0000313" key="2">
    <source>
        <dbReference type="Proteomes" id="UP000234662"/>
    </source>
</evidence>
<gene>
    <name evidence="1" type="ORF">CYJ73_18475</name>
</gene>
<comment type="caution">
    <text evidence="1">The sequence shown here is derived from an EMBL/GenBank/DDBJ whole genome shotgun (WGS) entry which is preliminary data.</text>
</comment>
<dbReference type="Proteomes" id="UP000234662">
    <property type="component" value="Unassembled WGS sequence"/>
</dbReference>
<organism evidence="1 2">
    <name type="scientific">Gordonia terrae</name>
    <dbReference type="NCBI Taxonomy" id="2055"/>
    <lineage>
        <taxon>Bacteria</taxon>
        <taxon>Bacillati</taxon>
        <taxon>Actinomycetota</taxon>
        <taxon>Actinomycetes</taxon>
        <taxon>Mycobacteriales</taxon>
        <taxon>Gordoniaceae</taxon>
        <taxon>Gordonia</taxon>
    </lineage>
</organism>